<dbReference type="EMBL" id="BDEV01000254">
    <property type="protein sequence ID" value="GCD64457.1"/>
    <property type="molecule type" value="Genomic_DNA"/>
</dbReference>
<name>A0A401X9Q0_ACEPA</name>
<gene>
    <name evidence="1" type="ORF">NBRC3278_3550</name>
</gene>
<dbReference type="AlphaFoldDB" id="A0A401X9Q0"/>
<dbReference type="RefSeq" id="WP_185327999.1">
    <property type="nucleotide sequence ID" value="NZ_BDEV01000254.1"/>
</dbReference>
<sequence>MTFRTIGIDLAIRGDHLAQIYDDGRPNGRAIRFRHDSPHLPPLFRLP</sequence>
<keyword evidence="2" id="KW-1185">Reference proteome</keyword>
<comment type="caution">
    <text evidence="1">The sequence shown here is derived from an EMBL/GenBank/DDBJ whole genome shotgun (WGS) entry which is preliminary data.</text>
</comment>
<proteinExistence type="predicted"/>
<evidence type="ECO:0000313" key="1">
    <source>
        <dbReference type="EMBL" id="GCD64457.1"/>
    </source>
</evidence>
<organism evidence="1 2">
    <name type="scientific">Acetobacter pasteurianus NBRC 3278</name>
    <dbReference type="NCBI Taxonomy" id="1226660"/>
    <lineage>
        <taxon>Bacteria</taxon>
        <taxon>Pseudomonadati</taxon>
        <taxon>Pseudomonadota</taxon>
        <taxon>Alphaproteobacteria</taxon>
        <taxon>Acetobacterales</taxon>
        <taxon>Acetobacteraceae</taxon>
        <taxon>Acetobacter</taxon>
    </lineage>
</organism>
<evidence type="ECO:0000313" key="2">
    <source>
        <dbReference type="Proteomes" id="UP000287385"/>
    </source>
</evidence>
<accession>A0A401X9Q0</accession>
<protein>
    <submittedName>
        <fullName evidence="1">Uncharacterized protein</fullName>
    </submittedName>
</protein>
<dbReference type="Proteomes" id="UP000287385">
    <property type="component" value="Unassembled WGS sequence"/>
</dbReference>
<reference evidence="1 2" key="1">
    <citation type="submission" date="2016-06" db="EMBL/GenBank/DDBJ databases">
        <title>Acetobacter pasteurianus NBRC 3278 whole genome sequencing project.</title>
        <authorList>
            <person name="Matsutani M."/>
            <person name="Shiwa Y."/>
            <person name="Okamoto-Kainuma A."/>
            <person name="Ishikawa M."/>
            <person name="Koizumi Y."/>
            <person name="Yoshikawa H."/>
            <person name="Yakushi T."/>
            <person name="Matsushita K."/>
        </authorList>
    </citation>
    <scope>NUCLEOTIDE SEQUENCE [LARGE SCALE GENOMIC DNA]</scope>
    <source>
        <strain evidence="1 2">NBRC 3278</strain>
    </source>
</reference>